<dbReference type="Gene3D" id="1.10.510.10">
    <property type="entry name" value="Transferase(Phosphotransferase) domain 1"/>
    <property type="match status" value="1"/>
</dbReference>
<feature type="compositionally biased region" description="Low complexity" evidence="4">
    <location>
        <begin position="284"/>
        <end position="305"/>
    </location>
</feature>
<feature type="region of interest" description="Disordered" evidence="4">
    <location>
        <begin position="637"/>
        <end position="673"/>
    </location>
</feature>
<name>A0ABW7A535_9ACTN</name>
<dbReference type="Gene3D" id="3.30.200.20">
    <property type="entry name" value="Phosphorylase Kinase, domain 1"/>
    <property type="match status" value="1"/>
</dbReference>
<evidence type="ECO:0000313" key="7">
    <source>
        <dbReference type="Proteomes" id="UP001603978"/>
    </source>
</evidence>
<dbReference type="InterPro" id="IPR036434">
    <property type="entry name" value="Beta_cellobiohydrolase_sf"/>
</dbReference>
<organism evidence="6 7">
    <name type="scientific">Nonomuraea marmarensis</name>
    <dbReference type="NCBI Taxonomy" id="3351344"/>
    <lineage>
        <taxon>Bacteria</taxon>
        <taxon>Bacillati</taxon>
        <taxon>Actinomycetota</taxon>
        <taxon>Actinomycetes</taxon>
        <taxon>Streptosporangiales</taxon>
        <taxon>Streptosporangiaceae</taxon>
        <taxon>Nonomuraea</taxon>
    </lineage>
</organism>
<sequence>MTVEALRDGDPRQVGPYTLLGRLGEGGMGVVYLGQGPDGTRVAVKLIHARMDANADFRRRFAREVAAAKRVARFCTAPVLDADVQGDVAYLVTEYVEGPSLGDAVRESGPLKGSALDGLAASMAMALRAIHGAGVVHRDLKPSNVLLSQVGPKVIDFGIAQLVDAEMSSAIVGTPAYMSPEQVSGAHIGPASDIFAWGGTVAFAAGGVPPFGSGSVPTILVRILNEAPNPRGLTGPLRDLVVASLAKNPADRPTAQDLMDHLSTSPPPPEARPLGAGAAGLGAAGASPASGPAHPAGGRAADHPPSAGTAQPGATGSAGALPGAAGARGAEPDTAESRSAPRQRRLVAAAAAIVVAIAGISAAVAWRNQGTPSSAQTSTAKATPAHNSTSQNSATATTPQNPLRAQGKVTFYAPEEPAATRQAALWEKDRPADAELMRKLAAVPFAIRLNQPDARPEVADTITAAQGGVPVFLINSMPGSDCRPFSASDMDEYQEWIKGIASEIGGAKAVVILEPSSLVKIPGAKDCALKGSPDQRYEDLREAVQSLKANPATAVYLDGSQDYWPGTEIMAERLIRAGVDKADGFFINSTGYQATGKSVGYGKALAACVSIQRSTGKKDCPSDAKVDTGTMPHFVIDTSRNGQGSWAPAKKYPDPQTWCNPPGRGVGERPTTDTGEERVDAYLWIARPGTSSGRCRRGTGGQQDPERGVVSPEAGQWWGDLALERAKNANPPLN</sequence>
<evidence type="ECO:0000256" key="2">
    <source>
        <dbReference type="ARBA" id="ARBA00022840"/>
    </source>
</evidence>
<dbReference type="Pfam" id="PF00069">
    <property type="entry name" value="Pkinase"/>
    <property type="match status" value="1"/>
</dbReference>
<dbReference type="Proteomes" id="UP001603978">
    <property type="component" value="Unassembled WGS sequence"/>
</dbReference>
<keyword evidence="1 3" id="KW-0547">Nucleotide-binding</keyword>
<keyword evidence="6" id="KW-0378">Hydrolase</keyword>
<feature type="binding site" evidence="3">
    <location>
        <position position="45"/>
    </location>
    <ligand>
        <name>ATP</name>
        <dbReference type="ChEBI" id="CHEBI:30616"/>
    </ligand>
</feature>
<dbReference type="SUPFAM" id="SSF56112">
    <property type="entry name" value="Protein kinase-like (PK-like)"/>
    <property type="match status" value="1"/>
</dbReference>
<feature type="domain" description="Protein kinase" evidence="5">
    <location>
        <begin position="17"/>
        <end position="264"/>
    </location>
</feature>
<dbReference type="PANTHER" id="PTHR34876">
    <property type="match status" value="1"/>
</dbReference>
<dbReference type="SMART" id="SM00220">
    <property type="entry name" value="S_TKc"/>
    <property type="match status" value="1"/>
</dbReference>
<dbReference type="RefSeq" id="WP_393162195.1">
    <property type="nucleotide sequence ID" value="NZ_JBICRM010000002.1"/>
</dbReference>
<feature type="compositionally biased region" description="Low complexity" evidence="4">
    <location>
        <begin position="313"/>
        <end position="329"/>
    </location>
</feature>
<accession>A0ABW7A535</accession>
<proteinExistence type="predicted"/>
<keyword evidence="7" id="KW-1185">Reference proteome</keyword>
<dbReference type="PROSITE" id="PS00108">
    <property type="entry name" value="PROTEIN_KINASE_ST"/>
    <property type="match status" value="1"/>
</dbReference>
<dbReference type="InterPro" id="IPR017441">
    <property type="entry name" value="Protein_kinase_ATP_BS"/>
</dbReference>
<evidence type="ECO:0000256" key="3">
    <source>
        <dbReference type="PROSITE-ProRule" id="PRU10141"/>
    </source>
</evidence>
<evidence type="ECO:0000256" key="4">
    <source>
        <dbReference type="SAM" id="MobiDB-lite"/>
    </source>
</evidence>
<keyword evidence="2 3" id="KW-0067">ATP-binding</keyword>
<feature type="compositionally biased region" description="Polar residues" evidence="4">
    <location>
        <begin position="371"/>
        <end position="381"/>
    </location>
</feature>
<dbReference type="SUPFAM" id="SSF51989">
    <property type="entry name" value="Glycosyl hydrolases family 6, cellulases"/>
    <property type="match status" value="1"/>
</dbReference>
<dbReference type="GO" id="GO:0016787">
    <property type="term" value="F:hydrolase activity"/>
    <property type="evidence" value="ECO:0007669"/>
    <property type="project" value="UniProtKB-KW"/>
</dbReference>
<protein>
    <submittedName>
        <fullName evidence="6">Glycoside hydrolase family 6 protein</fullName>
    </submittedName>
</protein>
<gene>
    <name evidence="6" type="ORF">ACFLIM_04605</name>
</gene>
<evidence type="ECO:0000259" key="5">
    <source>
        <dbReference type="PROSITE" id="PS50011"/>
    </source>
</evidence>
<dbReference type="PRINTS" id="PR00733">
    <property type="entry name" value="GLHYDRLASE6"/>
</dbReference>
<evidence type="ECO:0000313" key="6">
    <source>
        <dbReference type="EMBL" id="MFG1702453.1"/>
    </source>
</evidence>
<dbReference type="InterPro" id="IPR008271">
    <property type="entry name" value="Ser/Thr_kinase_AS"/>
</dbReference>
<comment type="caution">
    <text evidence="6">The sequence shown here is derived from an EMBL/GenBank/DDBJ whole genome shotgun (WGS) entry which is preliminary data.</text>
</comment>
<dbReference type="Pfam" id="PF01341">
    <property type="entry name" value="Glyco_hydro_6"/>
    <property type="match status" value="1"/>
</dbReference>
<dbReference type="PANTHER" id="PTHR34876:SF4">
    <property type="entry name" value="1,4-BETA-D-GLUCAN CELLOBIOHYDROLASE C-RELATED"/>
    <property type="match status" value="1"/>
</dbReference>
<dbReference type="InterPro" id="IPR000719">
    <property type="entry name" value="Prot_kinase_dom"/>
</dbReference>
<reference evidence="6 7" key="1">
    <citation type="submission" date="2024-10" db="EMBL/GenBank/DDBJ databases">
        <authorList>
            <person name="Topkara A.R."/>
            <person name="Saygin H."/>
        </authorList>
    </citation>
    <scope>NUCLEOTIDE SEQUENCE [LARGE SCALE GENOMIC DNA]</scope>
    <source>
        <strain evidence="6 7">M3C6</strain>
    </source>
</reference>
<dbReference type="PROSITE" id="PS50011">
    <property type="entry name" value="PROTEIN_KINASE_DOM"/>
    <property type="match status" value="1"/>
</dbReference>
<feature type="region of interest" description="Disordered" evidence="4">
    <location>
        <begin position="371"/>
        <end position="403"/>
    </location>
</feature>
<dbReference type="Gene3D" id="3.20.20.40">
    <property type="entry name" value="1, 4-beta cellobiohydrolase"/>
    <property type="match status" value="1"/>
</dbReference>
<dbReference type="PROSITE" id="PS00107">
    <property type="entry name" value="PROTEIN_KINASE_ATP"/>
    <property type="match status" value="1"/>
</dbReference>
<dbReference type="CDD" id="cd14014">
    <property type="entry name" value="STKc_PknB_like"/>
    <property type="match status" value="1"/>
</dbReference>
<dbReference type="InterPro" id="IPR011009">
    <property type="entry name" value="Kinase-like_dom_sf"/>
</dbReference>
<dbReference type="InterPro" id="IPR016288">
    <property type="entry name" value="Beta_cellobiohydrolase"/>
</dbReference>
<feature type="region of interest" description="Disordered" evidence="4">
    <location>
        <begin position="251"/>
        <end position="342"/>
    </location>
</feature>
<feature type="region of interest" description="Disordered" evidence="4">
    <location>
        <begin position="689"/>
        <end position="715"/>
    </location>
</feature>
<dbReference type="EMBL" id="JBICRM010000002">
    <property type="protein sequence ID" value="MFG1702453.1"/>
    <property type="molecule type" value="Genomic_DNA"/>
</dbReference>
<evidence type="ECO:0000256" key="1">
    <source>
        <dbReference type="ARBA" id="ARBA00022741"/>
    </source>
</evidence>
<feature type="compositionally biased region" description="Low complexity" evidence="4">
    <location>
        <begin position="387"/>
        <end position="398"/>
    </location>
</feature>